<proteinExistence type="predicted"/>
<accession>X1I696</accession>
<evidence type="ECO:0000313" key="1">
    <source>
        <dbReference type="EMBL" id="GAH77227.1"/>
    </source>
</evidence>
<name>X1I696_9ZZZZ</name>
<gene>
    <name evidence="1" type="ORF">S03H2_67656</name>
</gene>
<dbReference type="AlphaFoldDB" id="X1I696"/>
<sequence>MSVDITGFEESPRATWDKKYMANHYGYRDFERRLTGAMDPCL</sequence>
<comment type="caution">
    <text evidence="1">The sequence shown here is derived from an EMBL/GenBank/DDBJ whole genome shotgun (WGS) entry which is preliminary data.</text>
</comment>
<dbReference type="EMBL" id="BARU01044340">
    <property type="protein sequence ID" value="GAH77227.1"/>
    <property type="molecule type" value="Genomic_DNA"/>
</dbReference>
<reference evidence="1" key="1">
    <citation type="journal article" date="2014" name="Front. Microbiol.">
        <title>High frequency of phylogenetically diverse reductive dehalogenase-homologous genes in deep subseafloor sedimentary metagenomes.</title>
        <authorList>
            <person name="Kawai M."/>
            <person name="Futagami T."/>
            <person name="Toyoda A."/>
            <person name="Takaki Y."/>
            <person name="Nishi S."/>
            <person name="Hori S."/>
            <person name="Arai W."/>
            <person name="Tsubouchi T."/>
            <person name="Morono Y."/>
            <person name="Uchiyama I."/>
            <person name="Ito T."/>
            <person name="Fujiyama A."/>
            <person name="Inagaki F."/>
            <person name="Takami H."/>
        </authorList>
    </citation>
    <scope>NUCLEOTIDE SEQUENCE</scope>
    <source>
        <strain evidence="1">Expedition CK06-06</strain>
    </source>
</reference>
<organism evidence="1">
    <name type="scientific">marine sediment metagenome</name>
    <dbReference type="NCBI Taxonomy" id="412755"/>
    <lineage>
        <taxon>unclassified sequences</taxon>
        <taxon>metagenomes</taxon>
        <taxon>ecological metagenomes</taxon>
    </lineage>
</organism>
<protein>
    <submittedName>
        <fullName evidence="1">Uncharacterized protein</fullName>
    </submittedName>
</protein>